<dbReference type="CDD" id="cd16441">
    <property type="entry name" value="beta_Kdo_transferase_KpsS"/>
    <property type="match status" value="1"/>
</dbReference>
<evidence type="ECO:0000313" key="2">
    <source>
        <dbReference type="Proteomes" id="UP000077037"/>
    </source>
</evidence>
<name>A0A157M9J9_9BORD</name>
<dbReference type="GO" id="GO:0000271">
    <property type="term" value="P:polysaccharide biosynthetic process"/>
    <property type="evidence" value="ECO:0007669"/>
    <property type="project" value="InterPro"/>
</dbReference>
<gene>
    <name evidence="1" type="primary">wcbO</name>
    <name evidence="1" type="ORF">SAMEA1982600_01119</name>
</gene>
<dbReference type="GO" id="GO:0015774">
    <property type="term" value="P:polysaccharide transport"/>
    <property type="evidence" value="ECO:0007669"/>
    <property type="project" value="InterPro"/>
</dbReference>
<organism evidence="1 2">
    <name type="scientific">Bordetella ansorpii</name>
    <dbReference type="NCBI Taxonomy" id="288768"/>
    <lineage>
        <taxon>Bacteria</taxon>
        <taxon>Pseudomonadati</taxon>
        <taxon>Pseudomonadota</taxon>
        <taxon>Betaproteobacteria</taxon>
        <taxon>Burkholderiales</taxon>
        <taxon>Alcaligenaceae</taxon>
        <taxon>Bordetella</taxon>
    </lineage>
</organism>
<sequence>MGDWVYWRKRGAVNYRGRFSRWADFLREYIVQHAVTDILYYADRLPYHAVAREIAQSLGVRTYAIEFGYLRPDWLTFERGGMGALSHFPSDPDAIRRIAASVGTFQQDPQRFSHSFGQEAFNEVFYNLLATLAPYLFPLYRSDKYYMPLLDYLAWLPRSLSKRIREPARVWAVTRLRSQRKRYWMLALQMQSDYQLRANSRYRHQGDMIEEVMKSFAACAGKEDNLVVKLHPLDNGLERWERVVARLAQRHRVAGRVLAVSDCDLKRTMRRSLGVITINSTVGLHALRANVPVKVLGAAIYDIPGLTHQESLDSFWGRPQKVDRQLCDALVSALASTIQVHGSFYHPAGREAACNEIVSRLLNDQVNQAGAFVDPPPRLEKSLRENIPVHHSLRGSGLTPARS</sequence>
<protein>
    <submittedName>
        <fullName evidence="1">Capsular polysaccharide export protein</fullName>
    </submittedName>
</protein>
<evidence type="ECO:0000313" key="1">
    <source>
        <dbReference type="EMBL" id="SAI05737.1"/>
    </source>
</evidence>
<accession>A0A157M9J9</accession>
<dbReference type="InterPro" id="IPR007833">
    <property type="entry name" value="Capsule_polysaccharide_synth"/>
</dbReference>
<dbReference type="Proteomes" id="UP000077037">
    <property type="component" value="Unassembled WGS sequence"/>
</dbReference>
<proteinExistence type="predicted"/>
<reference evidence="1 2" key="1">
    <citation type="submission" date="2016-03" db="EMBL/GenBank/DDBJ databases">
        <authorList>
            <consortium name="Pathogen Informatics"/>
        </authorList>
    </citation>
    <scope>NUCLEOTIDE SEQUENCE [LARGE SCALE GENOMIC DNA]</scope>
    <source>
        <strain evidence="1 2">NCTC13364</strain>
    </source>
</reference>
<dbReference type="Pfam" id="PF05159">
    <property type="entry name" value="Capsule_synth"/>
    <property type="match status" value="1"/>
</dbReference>
<dbReference type="EMBL" id="FKBS01000012">
    <property type="protein sequence ID" value="SAI05737.1"/>
    <property type="molecule type" value="Genomic_DNA"/>
</dbReference>
<dbReference type="AlphaFoldDB" id="A0A157M9J9"/>